<dbReference type="Proteomes" id="UP000533429">
    <property type="component" value="Unassembled WGS sequence"/>
</dbReference>
<sequence>MRDSNSTKHYDIGDVVMVGVIIAVVCGLSLYITSFIYGLSVFDTLFLTLKIPIWLVLIFIFTVIPFYTLSFFNKNKKEHIIRGIGKGYYFGINWEWSYLYYNDNYIPYVFKPICPKCQHEMCQISSSKDEYLQFKCSSCDDITSNVIHTDNNELDDFMGTVVSSSKKSETR</sequence>
<keyword evidence="1" id="KW-1133">Transmembrane helix</keyword>
<keyword evidence="1" id="KW-0812">Transmembrane</keyword>
<evidence type="ECO:0000256" key="1">
    <source>
        <dbReference type="SAM" id="Phobius"/>
    </source>
</evidence>
<keyword evidence="1" id="KW-0472">Membrane</keyword>
<accession>A0A850QPU7</accession>
<reference evidence="2 3" key="1">
    <citation type="submission" date="2020-06" db="EMBL/GenBank/DDBJ databases">
        <title>Photobacterium damselae subsp. damselae comparative genomics.</title>
        <authorList>
            <person name="Osorio C.R."/>
        </authorList>
    </citation>
    <scope>NUCLEOTIDE SEQUENCE [LARGE SCALE GENOMIC DNA]</scope>
    <source>
        <strain evidence="2 3">TW250/03</strain>
    </source>
</reference>
<evidence type="ECO:0000313" key="3">
    <source>
        <dbReference type="Proteomes" id="UP000533429"/>
    </source>
</evidence>
<organism evidence="2 3">
    <name type="scientific">Photobacterium damselae subsp. damselae</name>
    <name type="common">Listonella damsela</name>
    <dbReference type="NCBI Taxonomy" id="85581"/>
    <lineage>
        <taxon>Bacteria</taxon>
        <taxon>Pseudomonadati</taxon>
        <taxon>Pseudomonadota</taxon>
        <taxon>Gammaproteobacteria</taxon>
        <taxon>Vibrionales</taxon>
        <taxon>Vibrionaceae</taxon>
        <taxon>Photobacterium</taxon>
    </lineage>
</organism>
<comment type="caution">
    <text evidence="2">The sequence shown here is derived from an EMBL/GenBank/DDBJ whole genome shotgun (WGS) entry which is preliminary data.</text>
</comment>
<feature type="transmembrane region" description="Helical" evidence="1">
    <location>
        <begin position="51"/>
        <end position="72"/>
    </location>
</feature>
<dbReference type="RefSeq" id="WP_069532940.1">
    <property type="nucleotide sequence ID" value="NZ_LZFN01000184.1"/>
</dbReference>
<evidence type="ECO:0000313" key="2">
    <source>
        <dbReference type="EMBL" id="NVO98779.1"/>
    </source>
</evidence>
<gene>
    <name evidence="2" type="ORF">HWA77_00990</name>
</gene>
<feature type="transmembrane region" description="Helical" evidence="1">
    <location>
        <begin position="12"/>
        <end position="39"/>
    </location>
</feature>
<protein>
    <submittedName>
        <fullName evidence="2">Uncharacterized protein</fullName>
    </submittedName>
</protein>
<proteinExistence type="predicted"/>
<name>A0A850QPU7_PHODD</name>
<dbReference type="AlphaFoldDB" id="A0A850QPU7"/>
<dbReference type="EMBL" id="JABXOR010000061">
    <property type="protein sequence ID" value="NVO98779.1"/>
    <property type="molecule type" value="Genomic_DNA"/>
</dbReference>